<dbReference type="Pfam" id="PF25773">
    <property type="entry name" value="TPR_ANAPC2"/>
    <property type="match status" value="1"/>
</dbReference>
<dbReference type="InterPro" id="IPR014786">
    <property type="entry name" value="ANAPC2_C"/>
</dbReference>
<dbReference type="PANTHER" id="PTHR45957:SF1">
    <property type="entry name" value="ANAPHASE-PROMOTING COMPLEX SUBUNIT 2"/>
    <property type="match status" value="1"/>
</dbReference>
<proteinExistence type="inferred from homology"/>
<dbReference type="SMART" id="SM00182">
    <property type="entry name" value="CULLIN"/>
    <property type="match status" value="1"/>
</dbReference>
<protein>
    <recommendedName>
        <fullName evidence="1">Anaphase-promoting complex subunit 2</fullName>
    </recommendedName>
</protein>
<dbReference type="OrthoDB" id="5581181at2759"/>
<feature type="domain" description="Cullin family profile" evidence="8">
    <location>
        <begin position="396"/>
        <end position="570"/>
    </location>
</feature>
<dbReference type="Proteomes" id="UP000095023">
    <property type="component" value="Unassembled WGS sequence"/>
</dbReference>
<dbReference type="GO" id="GO:0051301">
    <property type="term" value="P:cell division"/>
    <property type="evidence" value="ECO:0007669"/>
    <property type="project" value="UniProtKB-KW"/>
</dbReference>
<gene>
    <name evidence="9" type="ORF">CANCADRAFT_55404</name>
</gene>
<evidence type="ECO:0000256" key="1">
    <source>
        <dbReference type="ARBA" id="ARBA00016068"/>
    </source>
</evidence>
<dbReference type="InterPro" id="IPR044554">
    <property type="entry name" value="ANAPC2"/>
</dbReference>
<keyword evidence="3" id="KW-0498">Mitosis</keyword>
<evidence type="ECO:0000256" key="4">
    <source>
        <dbReference type="ARBA" id="ARBA00022786"/>
    </source>
</evidence>
<dbReference type="InterPro" id="IPR057975">
    <property type="entry name" value="TPR_ANAPC2"/>
</dbReference>
<accession>A0A1E4TIH7</accession>
<dbReference type="InterPro" id="IPR036388">
    <property type="entry name" value="WH-like_DNA-bd_sf"/>
</dbReference>
<evidence type="ECO:0000256" key="6">
    <source>
        <dbReference type="PROSITE-ProRule" id="PRU00330"/>
    </source>
</evidence>
<dbReference type="InterPro" id="IPR036390">
    <property type="entry name" value="WH_DNA-bd_sf"/>
</dbReference>
<keyword evidence="7" id="KW-0175">Coiled coil</keyword>
<dbReference type="GO" id="GO:0070979">
    <property type="term" value="P:protein K11-linked ubiquitination"/>
    <property type="evidence" value="ECO:0007669"/>
    <property type="project" value="TreeGrafter"/>
</dbReference>
<evidence type="ECO:0000256" key="3">
    <source>
        <dbReference type="ARBA" id="ARBA00022776"/>
    </source>
</evidence>
<dbReference type="EMBL" id="KV453841">
    <property type="protein sequence ID" value="ODV91555.1"/>
    <property type="molecule type" value="Genomic_DNA"/>
</dbReference>
<evidence type="ECO:0000313" key="9">
    <source>
        <dbReference type="EMBL" id="ODV91555.1"/>
    </source>
</evidence>
<evidence type="ECO:0000313" key="10">
    <source>
        <dbReference type="Proteomes" id="UP000095023"/>
    </source>
</evidence>
<dbReference type="AlphaFoldDB" id="A0A1E4TIH7"/>
<dbReference type="GO" id="GO:0007091">
    <property type="term" value="P:metaphase/anaphase transition of mitotic cell cycle"/>
    <property type="evidence" value="ECO:0007669"/>
    <property type="project" value="TreeGrafter"/>
</dbReference>
<keyword evidence="2" id="KW-0132">Cell division</keyword>
<comment type="similarity">
    <text evidence="6">Belongs to the cullin family.</text>
</comment>
<dbReference type="PROSITE" id="PS50069">
    <property type="entry name" value="CULLIN_2"/>
    <property type="match status" value="1"/>
</dbReference>
<keyword evidence="5" id="KW-0131">Cell cycle</keyword>
<organism evidence="9 10">
    <name type="scientific">Tortispora caseinolytica NRRL Y-17796</name>
    <dbReference type="NCBI Taxonomy" id="767744"/>
    <lineage>
        <taxon>Eukaryota</taxon>
        <taxon>Fungi</taxon>
        <taxon>Dikarya</taxon>
        <taxon>Ascomycota</taxon>
        <taxon>Saccharomycotina</taxon>
        <taxon>Trigonopsidomycetes</taxon>
        <taxon>Trigonopsidales</taxon>
        <taxon>Trigonopsidaceae</taxon>
        <taxon>Tortispora</taxon>
    </lineage>
</organism>
<sequence>MNKQTRLKQVFKANKHLNLIDSKAWNIVWDYLNLDQYPLPPSKEIKIAFASLDPSSVFSAYSSAVHSHFLKNASPLLTHQSCDNDVCNLANTVNVVKVHYVQRWIALNGPPAHNQKLLDACSALIEVSLPSEIEQMTTDLYIHAIEARNPERARTVYSVFRECGLHTFSDSCLTSAVKHTVTSHVTNSYRKTWDSSAYDDLMYWIFNVVVSSLSYITDLKESELNAVNDLACDALAALRIEEIYDIVCKMPQSEPALNDLSATLRTPKLRLDLVNTFLSQSSISLLRAGIPTLEIICRYIATMEAFRRIEPRGVLLDRVARPIRNYLRERSDTVSLIVAGMLNREDSPISYISESIKKKQAYRDTGDDYNDPAWVPDPVDAAPDFSSSQMDIVGSLLNIFESNDVFIREISNCLASDLLKVREYDVNTLESQLKALRNRFSEAAMQSCNIMIWDVQESAATDAHIHQSSDDLSVFHSHIISRYFWPSLKEEPYRLPQFIEALQEQYGVRYSEYKPLRKLKWYGVGSVAISLELQDRTCAFNVTPLQASFILLFEDTAEGMTLDTISQKLGCTKRVAEGAASFWVKEGILTQNGTIYTVVETTQDDSDAVMEEDVEVEPKDEAQELRDSLGAFKPFISAMLTNLGRLPADRIHAFLSSLSSDENPYRSSKQELIKYLDMLVEEDFLEFDKGYKVRK</sequence>
<dbReference type="GO" id="GO:0031625">
    <property type="term" value="F:ubiquitin protein ligase binding"/>
    <property type="evidence" value="ECO:0007669"/>
    <property type="project" value="InterPro"/>
</dbReference>
<dbReference type="GO" id="GO:0005680">
    <property type="term" value="C:anaphase-promoting complex"/>
    <property type="evidence" value="ECO:0007669"/>
    <property type="project" value="TreeGrafter"/>
</dbReference>
<evidence type="ECO:0000256" key="2">
    <source>
        <dbReference type="ARBA" id="ARBA00022618"/>
    </source>
</evidence>
<evidence type="ECO:0000259" key="8">
    <source>
        <dbReference type="PROSITE" id="PS50069"/>
    </source>
</evidence>
<dbReference type="SUPFAM" id="SSF75632">
    <property type="entry name" value="Cullin homology domain"/>
    <property type="match status" value="1"/>
</dbReference>
<dbReference type="Pfam" id="PF26557">
    <property type="entry name" value="Cullin_AB"/>
    <property type="match status" value="1"/>
</dbReference>
<evidence type="ECO:0000256" key="5">
    <source>
        <dbReference type="ARBA" id="ARBA00023306"/>
    </source>
</evidence>
<reference evidence="10" key="1">
    <citation type="submission" date="2016-02" db="EMBL/GenBank/DDBJ databases">
        <title>Comparative genomics of biotechnologically important yeasts.</title>
        <authorList>
            <consortium name="DOE Joint Genome Institute"/>
            <person name="Riley R."/>
            <person name="Haridas S."/>
            <person name="Wolfe K.H."/>
            <person name="Lopes M.R."/>
            <person name="Hittinger C.T."/>
            <person name="Goker M."/>
            <person name="Salamov A."/>
            <person name="Wisecaver J."/>
            <person name="Long T.M."/>
            <person name="Aerts A.L."/>
            <person name="Barry K."/>
            <person name="Choi C."/>
            <person name="Clum A."/>
            <person name="Coughlan A.Y."/>
            <person name="Deshpande S."/>
            <person name="Douglass A.P."/>
            <person name="Hanson S.J."/>
            <person name="Klenk H.-P."/>
            <person name="Labutti K."/>
            <person name="Lapidus A."/>
            <person name="Lindquist E."/>
            <person name="Lipzen A."/>
            <person name="Meier-Kolthoff J.P."/>
            <person name="Ohm R.A."/>
            <person name="Otillar R.P."/>
            <person name="Pangilinan J."/>
            <person name="Peng Y."/>
            <person name="Rokas A."/>
            <person name="Rosa C.A."/>
            <person name="Scheuner C."/>
            <person name="Sibirny A.A."/>
            <person name="Slot J.C."/>
            <person name="Stielow J.B."/>
            <person name="Sun H."/>
            <person name="Kurtzman C.P."/>
            <person name="Blackwell M."/>
            <person name="Jeffries T.W."/>
            <person name="Grigoriev I.V."/>
        </authorList>
    </citation>
    <scope>NUCLEOTIDE SEQUENCE [LARGE SCALE GENOMIC DNA]</scope>
    <source>
        <strain evidence="10">NRRL Y-17796</strain>
    </source>
</reference>
<dbReference type="SMART" id="SM01013">
    <property type="entry name" value="APC2"/>
    <property type="match status" value="1"/>
</dbReference>
<dbReference type="GO" id="GO:0006511">
    <property type="term" value="P:ubiquitin-dependent protein catabolic process"/>
    <property type="evidence" value="ECO:0007669"/>
    <property type="project" value="InterPro"/>
</dbReference>
<name>A0A1E4TIH7_9ASCO</name>
<dbReference type="SUPFAM" id="SSF46785">
    <property type="entry name" value="Winged helix' DNA-binding domain"/>
    <property type="match status" value="1"/>
</dbReference>
<evidence type="ECO:0000256" key="7">
    <source>
        <dbReference type="SAM" id="Coils"/>
    </source>
</evidence>
<feature type="coiled-coil region" evidence="7">
    <location>
        <begin position="419"/>
        <end position="446"/>
    </location>
</feature>
<dbReference type="Gene3D" id="1.10.10.10">
    <property type="entry name" value="Winged helix-like DNA-binding domain superfamily/Winged helix DNA-binding domain"/>
    <property type="match status" value="1"/>
</dbReference>
<dbReference type="InterPro" id="IPR059120">
    <property type="entry name" value="Cullin-like_AB"/>
</dbReference>
<dbReference type="InterPro" id="IPR036317">
    <property type="entry name" value="Cullin_homology_sf"/>
</dbReference>
<dbReference type="Pfam" id="PF08672">
    <property type="entry name" value="ANAPC2"/>
    <property type="match status" value="1"/>
</dbReference>
<dbReference type="Gene3D" id="3.30.230.130">
    <property type="entry name" value="Cullin, Chain C, Domain 2"/>
    <property type="match status" value="1"/>
</dbReference>
<keyword evidence="10" id="KW-1185">Reference proteome</keyword>
<dbReference type="InterPro" id="IPR016158">
    <property type="entry name" value="Cullin_homology"/>
</dbReference>
<dbReference type="PANTHER" id="PTHR45957">
    <property type="entry name" value="ANAPHASE-PROMOTING COMPLEX SUBUNIT 2"/>
    <property type="match status" value="1"/>
</dbReference>
<keyword evidence="4" id="KW-0833">Ubl conjugation pathway</keyword>